<gene>
    <name evidence="1" type="ORF">EPI10_022958</name>
</gene>
<keyword evidence="2" id="KW-1185">Reference proteome</keyword>
<evidence type="ECO:0000313" key="2">
    <source>
        <dbReference type="Proteomes" id="UP000325315"/>
    </source>
</evidence>
<dbReference type="Proteomes" id="UP000325315">
    <property type="component" value="Unassembled WGS sequence"/>
</dbReference>
<sequence length="65" mass="7937">MEETLQVEREWCSWLSLFSKIQFGPTYEARVRKYTFIYLEKYIGCERSSIVWTLLEGGDWQRHQN</sequence>
<accession>A0A5B6VTG3</accession>
<evidence type="ECO:0000313" key="1">
    <source>
        <dbReference type="EMBL" id="KAA3472480.1"/>
    </source>
</evidence>
<reference evidence="2" key="1">
    <citation type="journal article" date="2019" name="Plant Biotechnol. J.">
        <title>Genome sequencing of the Australian wild diploid species Gossypium australe highlights disease resistance and delayed gland morphogenesis.</title>
        <authorList>
            <person name="Cai Y."/>
            <person name="Cai X."/>
            <person name="Wang Q."/>
            <person name="Wang P."/>
            <person name="Zhang Y."/>
            <person name="Cai C."/>
            <person name="Xu Y."/>
            <person name="Wang K."/>
            <person name="Zhou Z."/>
            <person name="Wang C."/>
            <person name="Geng S."/>
            <person name="Li B."/>
            <person name="Dong Q."/>
            <person name="Hou Y."/>
            <person name="Wang H."/>
            <person name="Ai P."/>
            <person name="Liu Z."/>
            <person name="Yi F."/>
            <person name="Sun M."/>
            <person name="An G."/>
            <person name="Cheng J."/>
            <person name="Zhang Y."/>
            <person name="Shi Q."/>
            <person name="Xie Y."/>
            <person name="Shi X."/>
            <person name="Chang Y."/>
            <person name="Huang F."/>
            <person name="Chen Y."/>
            <person name="Hong S."/>
            <person name="Mi L."/>
            <person name="Sun Q."/>
            <person name="Zhang L."/>
            <person name="Zhou B."/>
            <person name="Peng R."/>
            <person name="Zhang X."/>
            <person name="Liu F."/>
        </authorList>
    </citation>
    <scope>NUCLEOTIDE SEQUENCE [LARGE SCALE GENOMIC DNA]</scope>
    <source>
        <strain evidence="2">cv. PA1801</strain>
    </source>
</reference>
<name>A0A5B6VTG3_9ROSI</name>
<comment type="caution">
    <text evidence="1">The sequence shown here is derived from an EMBL/GenBank/DDBJ whole genome shotgun (WGS) entry which is preliminary data.</text>
</comment>
<protein>
    <submittedName>
        <fullName evidence="1">Uncharacterized protein</fullName>
    </submittedName>
</protein>
<dbReference type="EMBL" id="SMMG02000005">
    <property type="protein sequence ID" value="KAA3472480.1"/>
    <property type="molecule type" value="Genomic_DNA"/>
</dbReference>
<dbReference type="AlphaFoldDB" id="A0A5B6VTG3"/>
<proteinExistence type="predicted"/>
<organism evidence="1 2">
    <name type="scientific">Gossypium australe</name>
    <dbReference type="NCBI Taxonomy" id="47621"/>
    <lineage>
        <taxon>Eukaryota</taxon>
        <taxon>Viridiplantae</taxon>
        <taxon>Streptophyta</taxon>
        <taxon>Embryophyta</taxon>
        <taxon>Tracheophyta</taxon>
        <taxon>Spermatophyta</taxon>
        <taxon>Magnoliopsida</taxon>
        <taxon>eudicotyledons</taxon>
        <taxon>Gunneridae</taxon>
        <taxon>Pentapetalae</taxon>
        <taxon>rosids</taxon>
        <taxon>malvids</taxon>
        <taxon>Malvales</taxon>
        <taxon>Malvaceae</taxon>
        <taxon>Malvoideae</taxon>
        <taxon>Gossypium</taxon>
    </lineage>
</organism>